<keyword evidence="5" id="KW-0496">Mitochondrion</keyword>
<dbReference type="GO" id="GO:0015074">
    <property type="term" value="P:DNA integration"/>
    <property type="evidence" value="ECO:0007669"/>
    <property type="project" value="InterPro"/>
</dbReference>
<evidence type="ECO:0000313" key="5">
    <source>
        <dbReference type="EMBL" id="SPQ99054.1"/>
    </source>
</evidence>
<dbReference type="InterPro" id="IPR002104">
    <property type="entry name" value="Integrase_catalytic"/>
</dbReference>
<dbReference type="Gene3D" id="1.10.443.10">
    <property type="entry name" value="Intergrase catalytic core"/>
    <property type="match status" value="1"/>
</dbReference>
<feature type="compositionally biased region" description="Low complexity" evidence="3">
    <location>
        <begin position="1"/>
        <end position="16"/>
    </location>
</feature>
<accession>A0A3P3YFZ3</accession>
<organism evidence="5 6">
    <name type="scientific">Plasmodiophora brassicae</name>
    <name type="common">Clubroot disease agent</name>
    <dbReference type="NCBI Taxonomy" id="37360"/>
    <lineage>
        <taxon>Eukaryota</taxon>
        <taxon>Sar</taxon>
        <taxon>Rhizaria</taxon>
        <taxon>Endomyxa</taxon>
        <taxon>Phytomyxea</taxon>
        <taxon>Plasmodiophorida</taxon>
        <taxon>Plasmodiophoridae</taxon>
        <taxon>Plasmodiophora</taxon>
    </lineage>
</organism>
<geneLocation type="mitochondrion" evidence="5"/>
<feature type="region of interest" description="Disordered" evidence="3">
    <location>
        <begin position="1"/>
        <end position="118"/>
    </location>
</feature>
<evidence type="ECO:0000256" key="2">
    <source>
        <dbReference type="ARBA" id="ARBA00023172"/>
    </source>
</evidence>
<protein>
    <recommendedName>
        <fullName evidence="4">Tyr recombinase domain-containing protein</fullName>
    </recommendedName>
</protein>
<feature type="region of interest" description="Disordered" evidence="3">
    <location>
        <begin position="682"/>
        <end position="707"/>
    </location>
</feature>
<evidence type="ECO:0000313" key="6">
    <source>
        <dbReference type="Proteomes" id="UP000290189"/>
    </source>
</evidence>
<dbReference type="SUPFAM" id="SSF56349">
    <property type="entry name" value="DNA breaking-rejoining enzymes"/>
    <property type="match status" value="1"/>
</dbReference>
<dbReference type="GO" id="GO:0006310">
    <property type="term" value="P:DNA recombination"/>
    <property type="evidence" value="ECO:0007669"/>
    <property type="project" value="UniProtKB-KW"/>
</dbReference>
<feature type="compositionally biased region" description="Low complexity" evidence="3">
    <location>
        <begin position="99"/>
        <end position="117"/>
    </location>
</feature>
<dbReference type="EMBL" id="OVEO01000011">
    <property type="protein sequence ID" value="SPQ99054.1"/>
    <property type="molecule type" value="Genomic_DNA"/>
</dbReference>
<dbReference type="PANTHER" id="PTHR13037:SF24">
    <property type="entry name" value="POLYCOMB PROTEIN PCL-RELATED"/>
    <property type="match status" value="1"/>
</dbReference>
<feature type="compositionally biased region" description="Low complexity" evidence="3">
    <location>
        <begin position="49"/>
        <end position="91"/>
    </location>
</feature>
<evidence type="ECO:0000259" key="4">
    <source>
        <dbReference type="Pfam" id="PF00589"/>
    </source>
</evidence>
<dbReference type="Proteomes" id="UP000290189">
    <property type="component" value="Unassembled WGS sequence"/>
</dbReference>
<feature type="region of interest" description="Disordered" evidence="3">
    <location>
        <begin position="767"/>
        <end position="800"/>
    </location>
</feature>
<keyword evidence="2" id="KW-0233">DNA recombination</keyword>
<reference evidence="5 6" key="1">
    <citation type="submission" date="2018-03" db="EMBL/GenBank/DDBJ databases">
        <authorList>
            <person name="Fogelqvist J."/>
        </authorList>
    </citation>
    <scope>NUCLEOTIDE SEQUENCE [LARGE SCALE GENOMIC DNA]</scope>
</reference>
<dbReference type="GO" id="GO:0003677">
    <property type="term" value="F:DNA binding"/>
    <property type="evidence" value="ECO:0007669"/>
    <property type="project" value="InterPro"/>
</dbReference>
<proteinExistence type="predicted"/>
<sequence length="1144" mass="120572">MVPGSSSSSSSSSSSPAPAPKQPSVPAPAVVSRRRQPRFIRGPSPVRPPATAAVLLPATSVHPLPSSAPDRSPASSSSPAPEGPSTSTLPAPARPSTPSPSSASLLAAPSSPTSSVILPPPPGALPAIVVSTCSLTSSTIAQIESSVSLATLPAAASSSTSAPVPPLSASQDGGTSVPLPLVLPAIVVTEQAAGTSSPTSSAGAPVLSPSSSFLHALPTASPHPLIVSSPSGPAITGNALTLHRSSVSARKHNGRGASVLFDYVATYATEHAIPFATPARLRELILQGKTQGELITPTFAANLAEYMLVHVPSIKADTTAIAYLHGARAVLSRDFFNGEKVVSLERGDAMTKITSRIRAVLTARAHAQNRPYHKPAQALDRSLYARFVRHLLLENTSSSVALYAVVVWARHFCTRISDLASVHLSGIRFDAFARGIAVDIYRPKTNVTREHRSVFDLTAELDVVLATALQCAVNGSASDALVDSQIGSGPVGTLLKRYAQQAGSDGLGPLLTPDTAKTHMFRHSAAVDMEQYGASSTARAYRGGWARARTADEHYLLSNDVFADYIGACTTAGHDCPKAGDPKIVAPSLGISSGAAHHDTAQRVRFGDQLFARAPTLSKPVVRVLTAALLSRWAFVKGLRSETTGAEHLMVARVRDVCVQLGIAVDAVDRWSAEVVASHRSDNPHVFRQSTGAAPAPSSSSSSSGAAEPVQALSPAVTAFMESLEAKVAALDEKMDSIATALQMATAKGNLPGQLAATHAPDLATADPVTRCSTTSSSPSETVDAAAAVSTSGTRDDRDNGIDAVLHPSWPAWKAATYAFVNDLDGVDLTACEESRRRRVADACFWRDLLSTQRFTPDGMVPPPTLTPALAGAATLPEWTRQVNMYFQKAEGALVQWVRRQSAKPGHAGAKRRKCTTNYQSLRRTIRHLLTGLAVTRTSDDTVVDLRTGAPHNSRRANLRRVARRPNALCTVFIYVVVRGEVAGVVLAGIVHRNGFQCRRRGSLQLPYAEFYLTNYTGPVQAVTEYSDVDAPTEVECMPSWLVPLAAELRWTYKGTGAERDVDMVRLDSGATINVRDNVRDDFAAARVRKVAGAGARDSTGVGPIVADRSLFAGHAGAAIAIGHRDSVLQYKDPFPHLWTVAVN</sequence>
<dbReference type="InterPro" id="IPR013762">
    <property type="entry name" value="Integrase-like_cat_sf"/>
</dbReference>
<dbReference type="InterPro" id="IPR011010">
    <property type="entry name" value="DNA_brk_join_enz"/>
</dbReference>
<dbReference type="Pfam" id="PF00589">
    <property type="entry name" value="Phage_integrase"/>
    <property type="match status" value="1"/>
</dbReference>
<feature type="compositionally biased region" description="Pro residues" evidence="3">
    <location>
        <begin position="17"/>
        <end position="26"/>
    </location>
</feature>
<evidence type="ECO:0000256" key="1">
    <source>
        <dbReference type="ARBA" id="ARBA00022581"/>
    </source>
</evidence>
<keyword evidence="1" id="KW-0945">Host-virus interaction</keyword>
<gene>
    <name evidence="5" type="ORF">PLBR_LOCUS6269</name>
</gene>
<feature type="compositionally biased region" description="Polar residues" evidence="3">
    <location>
        <begin position="771"/>
        <end position="781"/>
    </location>
</feature>
<feature type="compositionally biased region" description="Low complexity" evidence="3">
    <location>
        <begin position="692"/>
        <end position="707"/>
    </location>
</feature>
<evidence type="ECO:0000256" key="3">
    <source>
        <dbReference type="SAM" id="MobiDB-lite"/>
    </source>
</evidence>
<name>A0A3P3YFZ3_PLABS</name>
<feature type="domain" description="Tyr recombinase" evidence="4">
    <location>
        <begin position="395"/>
        <end position="559"/>
    </location>
</feature>
<dbReference type="AlphaFoldDB" id="A0A3P3YFZ3"/>
<dbReference type="PANTHER" id="PTHR13037">
    <property type="entry name" value="FORMIN"/>
    <property type="match status" value="1"/>
</dbReference>